<dbReference type="PANTHER" id="PTHR47723">
    <property type="entry name" value="OS05G0353850 PROTEIN"/>
    <property type="match status" value="1"/>
</dbReference>
<reference evidence="3" key="1">
    <citation type="submission" date="2023-05" db="EMBL/GenBank/DDBJ databases">
        <title>Genome and transcriptome analyses reveal genes involved in the formation of fine ridges on petal epidermal cells in Hibiscus trionum.</title>
        <authorList>
            <person name="Koshimizu S."/>
            <person name="Masuda S."/>
            <person name="Ishii T."/>
            <person name="Shirasu K."/>
            <person name="Hoshino A."/>
            <person name="Arita M."/>
        </authorList>
    </citation>
    <scope>NUCLEOTIDE SEQUENCE</scope>
    <source>
        <strain evidence="3">Hamamatsu line</strain>
    </source>
</reference>
<sequence length="235" mass="26824">MEMLVELWDNLSNHDHANWWIVVPFAVLWMVWLMRNDIIFKGKNMDETQLIFLVRYRLAWWIRSKSRDEEISVESLTADMRLASILWKAKIKVRTMLKWEPPPLEFLKMNVDGASLVEKTGCGIGGVMRDHSGMELVKFSEASEINPPAITELLAINRGNDIFMASTWACRSRLIVESDCAQVVDWVVGRKVAPIVWGPVVNRLRGVISSKGILIRLIPKCCNMEADRLAKTGIS</sequence>
<dbReference type="InterPro" id="IPR044730">
    <property type="entry name" value="RNase_H-like_dom_plant"/>
</dbReference>
<dbReference type="InterPro" id="IPR053151">
    <property type="entry name" value="RNase_H-like"/>
</dbReference>
<dbReference type="Proteomes" id="UP001165190">
    <property type="component" value="Unassembled WGS sequence"/>
</dbReference>
<keyword evidence="4" id="KW-1185">Reference proteome</keyword>
<accession>A0A9W7HIZ8</accession>
<feature type="transmembrane region" description="Helical" evidence="1">
    <location>
        <begin position="17"/>
        <end position="34"/>
    </location>
</feature>
<evidence type="ECO:0000256" key="1">
    <source>
        <dbReference type="SAM" id="Phobius"/>
    </source>
</evidence>
<proteinExistence type="predicted"/>
<dbReference type="AlphaFoldDB" id="A0A9W7HIZ8"/>
<protein>
    <recommendedName>
        <fullName evidence="2">RNase H type-1 domain-containing protein</fullName>
    </recommendedName>
</protein>
<dbReference type="PANTHER" id="PTHR47723:SF19">
    <property type="entry name" value="POLYNUCLEOTIDYL TRANSFERASE, RIBONUCLEASE H-LIKE SUPERFAMILY PROTEIN"/>
    <property type="match status" value="1"/>
</dbReference>
<dbReference type="Gene3D" id="3.30.420.10">
    <property type="entry name" value="Ribonuclease H-like superfamily/Ribonuclease H"/>
    <property type="match status" value="1"/>
</dbReference>
<dbReference type="EMBL" id="BSYR01000016">
    <property type="protein sequence ID" value="GMI78630.1"/>
    <property type="molecule type" value="Genomic_DNA"/>
</dbReference>
<keyword evidence="1" id="KW-0812">Transmembrane</keyword>
<dbReference type="SUPFAM" id="SSF53098">
    <property type="entry name" value="Ribonuclease H-like"/>
    <property type="match status" value="1"/>
</dbReference>
<gene>
    <name evidence="3" type="ORF">HRI_001532300</name>
</gene>
<dbReference type="InterPro" id="IPR012337">
    <property type="entry name" value="RNaseH-like_sf"/>
</dbReference>
<evidence type="ECO:0000313" key="4">
    <source>
        <dbReference type="Proteomes" id="UP001165190"/>
    </source>
</evidence>
<dbReference type="OrthoDB" id="1746862at2759"/>
<dbReference type="InterPro" id="IPR036397">
    <property type="entry name" value="RNaseH_sf"/>
</dbReference>
<evidence type="ECO:0000259" key="2">
    <source>
        <dbReference type="Pfam" id="PF13456"/>
    </source>
</evidence>
<dbReference type="GO" id="GO:0004523">
    <property type="term" value="F:RNA-DNA hybrid ribonuclease activity"/>
    <property type="evidence" value="ECO:0007669"/>
    <property type="project" value="InterPro"/>
</dbReference>
<keyword evidence="1" id="KW-1133">Transmembrane helix</keyword>
<dbReference type="CDD" id="cd06222">
    <property type="entry name" value="RNase_H_like"/>
    <property type="match status" value="1"/>
</dbReference>
<dbReference type="GO" id="GO:0003676">
    <property type="term" value="F:nucleic acid binding"/>
    <property type="evidence" value="ECO:0007669"/>
    <property type="project" value="InterPro"/>
</dbReference>
<comment type="caution">
    <text evidence="3">The sequence shown here is derived from an EMBL/GenBank/DDBJ whole genome shotgun (WGS) entry which is preliminary data.</text>
</comment>
<dbReference type="InterPro" id="IPR002156">
    <property type="entry name" value="RNaseH_domain"/>
</dbReference>
<evidence type="ECO:0000313" key="3">
    <source>
        <dbReference type="EMBL" id="GMI78630.1"/>
    </source>
</evidence>
<keyword evidence="1" id="KW-0472">Membrane</keyword>
<feature type="domain" description="RNase H type-1" evidence="2">
    <location>
        <begin position="110"/>
        <end position="232"/>
    </location>
</feature>
<organism evidence="3 4">
    <name type="scientific">Hibiscus trionum</name>
    <name type="common">Flower of an hour</name>
    <dbReference type="NCBI Taxonomy" id="183268"/>
    <lineage>
        <taxon>Eukaryota</taxon>
        <taxon>Viridiplantae</taxon>
        <taxon>Streptophyta</taxon>
        <taxon>Embryophyta</taxon>
        <taxon>Tracheophyta</taxon>
        <taxon>Spermatophyta</taxon>
        <taxon>Magnoliopsida</taxon>
        <taxon>eudicotyledons</taxon>
        <taxon>Gunneridae</taxon>
        <taxon>Pentapetalae</taxon>
        <taxon>rosids</taxon>
        <taxon>malvids</taxon>
        <taxon>Malvales</taxon>
        <taxon>Malvaceae</taxon>
        <taxon>Malvoideae</taxon>
        <taxon>Hibiscus</taxon>
    </lineage>
</organism>
<name>A0A9W7HIZ8_HIBTR</name>
<dbReference type="Pfam" id="PF13456">
    <property type="entry name" value="RVT_3"/>
    <property type="match status" value="1"/>
</dbReference>